<dbReference type="InterPro" id="IPR018490">
    <property type="entry name" value="cNMP-bd_dom_sf"/>
</dbReference>
<dbReference type="InterPro" id="IPR000595">
    <property type="entry name" value="cNMP-bd_dom"/>
</dbReference>
<dbReference type="KEGG" id="tet:TTHERM_00152160"/>
<reference evidence="5" key="1">
    <citation type="journal article" date="2006" name="PLoS Biol.">
        <title>Macronuclear genome sequence of the ciliate Tetrahymena thermophila, a model eukaryote.</title>
        <authorList>
            <person name="Eisen J.A."/>
            <person name="Coyne R.S."/>
            <person name="Wu M."/>
            <person name="Wu D."/>
            <person name="Thiagarajan M."/>
            <person name="Wortman J.R."/>
            <person name="Badger J.H."/>
            <person name="Ren Q."/>
            <person name="Amedeo P."/>
            <person name="Jones K.M."/>
            <person name="Tallon L.J."/>
            <person name="Delcher A.L."/>
            <person name="Salzberg S.L."/>
            <person name="Silva J.C."/>
            <person name="Haas B.J."/>
            <person name="Majoros W.H."/>
            <person name="Farzad M."/>
            <person name="Carlton J.M."/>
            <person name="Smith R.K. Jr."/>
            <person name="Garg J."/>
            <person name="Pearlman R.E."/>
            <person name="Karrer K.M."/>
            <person name="Sun L."/>
            <person name="Manning G."/>
            <person name="Elde N.C."/>
            <person name="Turkewitz A.P."/>
            <person name="Asai D.J."/>
            <person name="Wilkes D.E."/>
            <person name="Wang Y."/>
            <person name="Cai H."/>
            <person name="Collins K."/>
            <person name="Stewart B.A."/>
            <person name="Lee S.R."/>
            <person name="Wilamowska K."/>
            <person name="Weinberg Z."/>
            <person name="Ruzzo W.L."/>
            <person name="Wloga D."/>
            <person name="Gaertig J."/>
            <person name="Frankel J."/>
            <person name="Tsao C.-C."/>
            <person name="Gorovsky M.A."/>
            <person name="Keeling P.J."/>
            <person name="Waller R.F."/>
            <person name="Patron N.J."/>
            <person name="Cherry J.M."/>
            <person name="Stover N.A."/>
            <person name="Krieger C.J."/>
            <person name="del Toro C."/>
            <person name="Ryder H.F."/>
            <person name="Williamson S.C."/>
            <person name="Barbeau R.A."/>
            <person name="Hamilton E.P."/>
            <person name="Orias E."/>
        </authorList>
    </citation>
    <scope>NUCLEOTIDE SEQUENCE [LARGE SCALE GENOMIC DNA]</scope>
    <source>
        <strain evidence="5">SB210</strain>
    </source>
</reference>
<dbReference type="EMBL" id="GG662603">
    <property type="protein sequence ID" value="EAS01502.1"/>
    <property type="molecule type" value="Genomic_DNA"/>
</dbReference>
<feature type="region of interest" description="Disordered" evidence="2">
    <location>
        <begin position="1104"/>
        <end position="1127"/>
    </location>
</feature>
<dbReference type="Gene3D" id="2.60.120.10">
    <property type="entry name" value="Jelly Rolls"/>
    <property type="match status" value="1"/>
</dbReference>
<evidence type="ECO:0000256" key="2">
    <source>
        <dbReference type="SAM" id="MobiDB-lite"/>
    </source>
</evidence>
<dbReference type="RefSeq" id="XP_001021748.1">
    <property type="nucleotide sequence ID" value="XM_001021748.1"/>
</dbReference>
<dbReference type="InParanoid" id="I7M2X9"/>
<dbReference type="Proteomes" id="UP000009168">
    <property type="component" value="Unassembled WGS sequence"/>
</dbReference>
<dbReference type="PROSITE" id="PS50042">
    <property type="entry name" value="CNMP_BINDING_3"/>
    <property type="match status" value="1"/>
</dbReference>
<dbReference type="SUPFAM" id="SSF51206">
    <property type="entry name" value="cAMP-binding domain-like"/>
    <property type="match status" value="1"/>
</dbReference>
<protein>
    <submittedName>
        <fullName evidence="4">Cyclic nucleotide-binding domain protein</fullName>
    </submittedName>
</protein>
<gene>
    <name evidence="4" type="ORF">TTHERM_00152160</name>
</gene>
<feature type="domain" description="Cyclic nucleotide-binding" evidence="3">
    <location>
        <begin position="56"/>
        <end position="96"/>
    </location>
</feature>
<dbReference type="HOGENOM" id="CLU_261878_0_0_1"/>
<keyword evidence="5" id="KW-1185">Reference proteome</keyword>
<feature type="coiled-coil region" evidence="1">
    <location>
        <begin position="117"/>
        <end position="164"/>
    </location>
</feature>
<evidence type="ECO:0000313" key="4">
    <source>
        <dbReference type="EMBL" id="EAS01502.1"/>
    </source>
</evidence>
<feature type="region of interest" description="Disordered" evidence="2">
    <location>
        <begin position="731"/>
        <end position="776"/>
    </location>
</feature>
<feature type="compositionally biased region" description="Polar residues" evidence="2">
    <location>
        <begin position="763"/>
        <end position="776"/>
    </location>
</feature>
<evidence type="ECO:0000259" key="3">
    <source>
        <dbReference type="PROSITE" id="PS50042"/>
    </source>
</evidence>
<keyword evidence="1" id="KW-0175">Coiled coil</keyword>
<dbReference type="InterPro" id="IPR014710">
    <property type="entry name" value="RmlC-like_jellyroll"/>
</dbReference>
<sequence length="1296" mass="152117">MNELNTQNQEQEEVSKVESIINSKSFLKDQQDLYFICDYLQGFTYINNQIKQYQGDSNVIAQLIPHLKIKSIKQGEAIYRKSQKNDYIYFIMKGKVSSWKSKSKESIDQEKNIINQIEKLQKLIEFETQLKQDKKNKQENNKKIPQWERELEQMRKQLNILQKYDFKLSSIFKNEDGINTACFEKIYNRRVDIFGYSNNLYNTRPIHTMIAESDCQFLIITGEDFYSVFNKEVQKIKFLLRVLYNQFSSVDKTILLALAQQFKSMFYDLNQEIYSLNSQTHLGSSQLKKSLHVNHIEQNLNQIAFFIIYDGTILVKETQNGSDYNIFSLSQESIIGVEKYAPSFGEDFENSNIRFISTTNKLQLLGITKKAIEEVQQTHNNYQIAQTLTELGQQRSKFIIQHLEQIKQLLNPMQINSLNTDFSQQEKMQNLIQNKSDKIKNISKYGFVNNLQNNNNNQKQNQQIENQETNLMLKSCQKNQKMQIYFVPETENQKSQAYLKSIVNNMLKFRPSKQKINSNKEINQSPQQFIKQNQETNFKTKNFQINKDSPYQISSKQQKISESQVQNVDQLKSQSLYSNYFNEQSTPISQHVDKKVLKSKLSNQQSQDLIKFGQEINIQKSHIQQQAKNLIKDTEKSVSPRQLEIYNIESQNDQDQDLIQLDSNGNKNYEKYYRQLSFDEIGESTKTFQNQVQTNYELKKIPYKQQNSQQSEYIEFKSVNNQKSNISFQQKVDPTATPQQKNNTQKQFYQQQKKDQKDRNNQSVKMMNNSKDRSNSQQLLNIKDLRQQLNLNSFDHNISLKKAQSTERNNFYNKLRHSQDSLLVQEEFLAQELKLNEDFELKNGKLIQKKPPSFSDLREDFISSDNPYKQCADIIEKYKLISESNKEFIEKNCQNYFKQIQKQVDEYKQVLILKKKFKHNLDKSNQIHNKSKIFTSSKQKFKSQNSQAIQTSLQTPISQYSYYDSLNNSNTSKMNQNFSAFLNLNRQYSPLIQSESPLFHSQLQEYQSSLFQYNAQSQLSQSTYEQSQQKQFTIQQPQNFSLSQNQALQCLKMQNQQQTDLSSQNNVQSSFNVSKFYNAQEQTTERQSSQKQIKKIESIFQKCSRNNQNLKKQNSKNEASEDYSNSPPNIIQINNKFHDNITNFSYQSNINDSSLIMVRSLQSANKKKISRPQSVQINKFLKEKYAKDQALSFHIQQSLENSSFLPSNSYVNMMPSFEPKLQMNSINRPKTANNFKLTQNQHKKNRINMNLNGDDASSILQISSINQNARGINNLNQKQFDAQHINQFKIQSVFAK</sequence>
<evidence type="ECO:0000256" key="1">
    <source>
        <dbReference type="SAM" id="Coils"/>
    </source>
</evidence>
<name>I7M2X9_TETTS</name>
<feature type="compositionally biased region" description="Low complexity" evidence="2">
    <location>
        <begin position="739"/>
        <end position="751"/>
    </location>
</feature>
<dbReference type="GeneID" id="7828839"/>
<evidence type="ECO:0000313" key="5">
    <source>
        <dbReference type="Proteomes" id="UP000009168"/>
    </source>
</evidence>
<organism evidence="4 5">
    <name type="scientific">Tetrahymena thermophila (strain SB210)</name>
    <dbReference type="NCBI Taxonomy" id="312017"/>
    <lineage>
        <taxon>Eukaryota</taxon>
        <taxon>Sar</taxon>
        <taxon>Alveolata</taxon>
        <taxon>Ciliophora</taxon>
        <taxon>Intramacronucleata</taxon>
        <taxon>Oligohymenophorea</taxon>
        <taxon>Hymenostomatida</taxon>
        <taxon>Tetrahymenina</taxon>
        <taxon>Tetrahymenidae</taxon>
        <taxon>Tetrahymena</taxon>
    </lineage>
</organism>
<proteinExistence type="predicted"/>
<accession>I7M2X9</accession>